<feature type="signal peptide" evidence="8">
    <location>
        <begin position="1"/>
        <end position="15"/>
    </location>
</feature>
<accession>A0AAN8F2R7</accession>
<dbReference type="Pfam" id="PF00201">
    <property type="entry name" value="UDPGT"/>
    <property type="match status" value="1"/>
</dbReference>
<evidence type="ECO:0000256" key="2">
    <source>
        <dbReference type="ARBA" id="ARBA00012544"/>
    </source>
</evidence>
<proteinExistence type="inferred from homology"/>
<keyword evidence="5 8" id="KW-0732">Signal</keyword>
<organism evidence="9 10">
    <name type="scientific">Trichostrongylus colubriformis</name>
    <name type="common">Black scour worm</name>
    <dbReference type="NCBI Taxonomy" id="6319"/>
    <lineage>
        <taxon>Eukaryota</taxon>
        <taxon>Metazoa</taxon>
        <taxon>Ecdysozoa</taxon>
        <taxon>Nematoda</taxon>
        <taxon>Chromadorea</taxon>
        <taxon>Rhabditida</taxon>
        <taxon>Rhabditina</taxon>
        <taxon>Rhabditomorpha</taxon>
        <taxon>Strongyloidea</taxon>
        <taxon>Trichostrongylidae</taxon>
        <taxon>Trichostrongylus</taxon>
    </lineage>
</organism>
<comment type="catalytic activity">
    <reaction evidence="6">
        <text>glucuronate acceptor + UDP-alpha-D-glucuronate = acceptor beta-D-glucuronoside + UDP + H(+)</text>
        <dbReference type="Rhea" id="RHEA:21032"/>
        <dbReference type="ChEBI" id="CHEBI:15378"/>
        <dbReference type="ChEBI" id="CHEBI:58052"/>
        <dbReference type="ChEBI" id="CHEBI:58223"/>
        <dbReference type="ChEBI" id="CHEBI:132367"/>
        <dbReference type="ChEBI" id="CHEBI:132368"/>
        <dbReference type="EC" id="2.4.1.17"/>
    </reaction>
</comment>
<dbReference type="EMBL" id="WIXE01016787">
    <property type="protein sequence ID" value="KAK5972296.1"/>
    <property type="molecule type" value="Genomic_DNA"/>
</dbReference>
<reference evidence="9 10" key="1">
    <citation type="submission" date="2019-10" db="EMBL/GenBank/DDBJ databases">
        <title>Assembly and Annotation for the nematode Trichostrongylus colubriformis.</title>
        <authorList>
            <person name="Martin J."/>
        </authorList>
    </citation>
    <scope>NUCLEOTIDE SEQUENCE [LARGE SCALE GENOMIC DNA]</scope>
    <source>
        <strain evidence="9">G859</strain>
        <tissue evidence="9">Whole worm</tissue>
    </source>
</reference>
<dbReference type="Proteomes" id="UP001331761">
    <property type="component" value="Unassembled WGS sequence"/>
</dbReference>
<keyword evidence="7" id="KW-0472">Membrane</keyword>
<gene>
    <name evidence="9" type="ORF">GCK32_001627</name>
</gene>
<keyword evidence="3" id="KW-0328">Glycosyltransferase</keyword>
<keyword evidence="10" id="KW-1185">Reference proteome</keyword>
<dbReference type="InterPro" id="IPR050271">
    <property type="entry name" value="UDP-glycosyltransferase"/>
</dbReference>
<feature type="transmembrane region" description="Helical" evidence="7">
    <location>
        <begin position="493"/>
        <end position="520"/>
    </location>
</feature>
<name>A0AAN8F2R7_TRICO</name>
<evidence type="ECO:0000313" key="10">
    <source>
        <dbReference type="Proteomes" id="UP001331761"/>
    </source>
</evidence>
<dbReference type="Gene3D" id="3.40.50.2000">
    <property type="entry name" value="Glycogen Phosphorylase B"/>
    <property type="match status" value="2"/>
</dbReference>
<evidence type="ECO:0000256" key="6">
    <source>
        <dbReference type="ARBA" id="ARBA00047475"/>
    </source>
</evidence>
<evidence type="ECO:0000256" key="8">
    <source>
        <dbReference type="SAM" id="SignalP"/>
    </source>
</evidence>
<evidence type="ECO:0000256" key="3">
    <source>
        <dbReference type="ARBA" id="ARBA00022676"/>
    </source>
</evidence>
<dbReference type="EC" id="2.4.1.17" evidence="2"/>
<evidence type="ECO:0000256" key="4">
    <source>
        <dbReference type="ARBA" id="ARBA00022679"/>
    </source>
</evidence>
<dbReference type="InterPro" id="IPR002213">
    <property type="entry name" value="UDP_glucos_trans"/>
</dbReference>
<feature type="chain" id="PRO_5042933154" description="glucuronosyltransferase" evidence="8">
    <location>
        <begin position="16"/>
        <end position="528"/>
    </location>
</feature>
<dbReference type="CDD" id="cd03784">
    <property type="entry name" value="GT1_Gtf-like"/>
    <property type="match status" value="1"/>
</dbReference>
<dbReference type="PANTHER" id="PTHR48043:SF143">
    <property type="entry name" value="UDP-GLUCURONOSYLTRANSFERASE"/>
    <property type="match status" value="1"/>
</dbReference>
<evidence type="ECO:0000256" key="1">
    <source>
        <dbReference type="ARBA" id="ARBA00009995"/>
    </source>
</evidence>
<dbReference type="PANTHER" id="PTHR48043">
    <property type="entry name" value="EG:EG0003.4 PROTEIN-RELATED"/>
    <property type="match status" value="1"/>
</dbReference>
<keyword evidence="7" id="KW-1133">Transmembrane helix</keyword>
<evidence type="ECO:0000256" key="5">
    <source>
        <dbReference type="ARBA" id="ARBA00022729"/>
    </source>
</evidence>
<evidence type="ECO:0000256" key="7">
    <source>
        <dbReference type="SAM" id="Phobius"/>
    </source>
</evidence>
<comment type="caution">
    <text evidence="9">The sequence shown here is derived from an EMBL/GenBank/DDBJ whole genome shotgun (WGS) entry which is preliminary data.</text>
</comment>
<keyword evidence="7" id="KW-0812">Transmembrane</keyword>
<dbReference type="FunFam" id="3.40.50.2000:FF:000021">
    <property type="entry name" value="UDP-glucuronosyltransferase"/>
    <property type="match status" value="1"/>
</dbReference>
<keyword evidence="4 9" id="KW-0808">Transferase</keyword>
<dbReference type="GO" id="GO:0015020">
    <property type="term" value="F:glucuronosyltransferase activity"/>
    <property type="evidence" value="ECO:0007669"/>
    <property type="project" value="UniProtKB-EC"/>
</dbReference>
<comment type="similarity">
    <text evidence="1">Belongs to the UDP-glycosyltransferase family.</text>
</comment>
<evidence type="ECO:0000313" key="9">
    <source>
        <dbReference type="EMBL" id="KAK5972296.1"/>
    </source>
</evidence>
<protein>
    <recommendedName>
        <fullName evidence="2">glucuronosyltransferase</fullName>
        <ecNumber evidence="2">2.4.1.17</ecNumber>
    </recommendedName>
</protein>
<dbReference type="AlphaFoldDB" id="A0AAN8F2R7"/>
<dbReference type="SUPFAM" id="SSF53756">
    <property type="entry name" value="UDP-Glycosyltransferase/glycogen phosphorylase"/>
    <property type="match status" value="1"/>
</dbReference>
<sequence length="528" mass="59594">MLNFILLCAFVIVDSYKILVFSPTISRSHMISNGRIADELAIAGHDVVLLEPDFLHIFDSVQSAKKARRMPVYGFSSALHDVIQGFSGAAFEEISVYREHQGILKYSRAYNQLCEDLLSREELIEKLRAEKFDAYFGEQINLCGNGLAHVLGIKSHFWVSSCPVSDYMAWVLGMPQPSSYIPSLIGMDITHKPSYFERVQNVWSTFLYVYFTRKSSLETTEVFRRKYGADFPSLEEIAADSDMVFVSTDEFIEFPRPTLPHIVHIGGLGEAHLSKNGGLDDIFSVQMEKGSRGVVYFSLGTLVNTSSLPAFAMKAVMEAARMTPDYHFIMAVDGNDQFTRQLSASLPNVYLCSWAPQAALLNHPRLRAFITHGGYNSVMEASRSAVPLITIPFYFDQIRNGRAVELNGWGITINRFSLRDNPDGLYQALHKILNDTRYKQAATRISTLIRTKPFNASERLLRYTEFVLANGGVKELLAEGRRLSFVQYHNLDIFIPFGMASIFVCWISLRLLSALFPIAFSPMKQKLQ</sequence>